<dbReference type="Proteomes" id="UP001215598">
    <property type="component" value="Unassembled WGS sequence"/>
</dbReference>
<name>A0AAD7IJR9_9AGAR</name>
<protein>
    <submittedName>
        <fullName evidence="2">Uncharacterized protein</fullName>
    </submittedName>
</protein>
<keyword evidence="3" id="KW-1185">Reference proteome</keyword>
<reference evidence="2" key="1">
    <citation type="submission" date="2023-03" db="EMBL/GenBank/DDBJ databases">
        <title>Massive genome expansion in bonnet fungi (Mycena s.s.) driven by repeated elements and novel gene families across ecological guilds.</title>
        <authorList>
            <consortium name="Lawrence Berkeley National Laboratory"/>
            <person name="Harder C.B."/>
            <person name="Miyauchi S."/>
            <person name="Viragh M."/>
            <person name="Kuo A."/>
            <person name="Thoen E."/>
            <person name="Andreopoulos B."/>
            <person name="Lu D."/>
            <person name="Skrede I."/>
            <person name="Drula E."/>
            <person name="Henrissat B."/>
            <person name="Morin E."/>
            <person name="Kohler A."/>
            <person name="Barry K."/>
            <person name="LaButti K."/>
            <person name="Morin E."/>
            <person name="Salamov A."/>
            <person name="Lipzen A."/>
            <person name="Mereny Z."/>
            <person name="Hegedus B."/>
            <person name="Baldrian P."/>
            <person name="Stursova M."/>
            <person name="Weitz H."/>
            <person name="Taylor A."/>
            <person name="Grigoriev I.V."/>
            <person name="Nagy L.G."/>
            <person name="Martin F."/>
            <person name="Kauserud H."/>
        </authorList>
    </citation>
    <scope>NUCLEOTIDE SEQUENCE</scope>
    <source>
        <strain evidence="2">CBHHK182m</strain>
    </source>
</reference>
<sequence>MSVKVVGLTTIRMYRHITAMYWNQIEIPTEKIAPMDVDVPTTMAVDGYDRDQLDYSDSALPNNLSTISEEDEGEAATDREKGTESERSDMPLPGESTNTYDNLASNSEAVAGGEDAQDT</sequence>
<comment type="caution">
    <text evidence="2">The sequence shown here is derived from an EMBL/GenBank/DDBJ whole genome shotgun (WGS) entry which is preliminary data.</text>
</comment>
<accession>A0AAD7IJR9</accession>
<evidence type="ECO:0000313" key="3">
    <source>
        <dbReference type="Proteomes" id="UP001215598"/>
    </source>
</evidence>
<dbReference type="AlphaFoldDB" id="A0AAD7IJR9"/>
<organism evidence="2 3">
    <name type="scientific">Mycena metata</name>
    <dbReference type="NCBI Taxonomy" id="1033252"/>
    <lineage>
        <taxon>Eukaryota</taxon>
        <taxon>Fungi</taxon>
        <taxon>Dikarya</taxon>
        <taxon>Basidiomycota</taxon>
        <taxon>Agaricomycotina</taxon>
        <taxon>Agaricomycetes</taxon>
        <taxon>Agaricomycetidae</taxon>
        <taxon>Agaricales</taxon>
        <taxon>Marasmiineae</taxon>
        <taxon>Mycenaceae</taxon>
        <taxon>Mycena</taxon>
    </lineage>
</organism>
<feature type="region of interest" description="Disordered" evidence="1">
    <location>
        <begin position="50"/>
        <end position="119"/>
    </location>
</feature>
<proteinExistence type="predicted"/>
<feature type="compositionally biased region" description="Basic and acidic residues" evidence="1">
    <location>
        <begin position="76"/>
        <end position="89"/>
    </location>
</feature>
<gene>
    <name evidence="2" type="ORF">B0H16DRAFT_1463475</name>
</gene>
<feature type="compositionally biased region" description="Polar residues" evidence="1">
    <location>
        <begin position="95"/>
        <end position="108"/>
    </location>
</feature>
<evidence type="ECO:0000256" key="1">
    <source>
        <dbReference type="SAM" id="MobiDB-lite"/>
    </source>
</evidence>
<evidence type="ECO:0000313" key="2">
    <source>
        <dbReference type="EMBL" id="KAJ7743805.1"/>
    </source>
</evidence>
<dbReference type="EMBL" id="JARKIB010000089">
    <property type="protein sequence ID" value="KAJ7743805.1"/>
    <property type="molecule type" value="Genomic_DNA"/>
</dbReference>